<organism evidence="7 9">
    <name type="scientific">Wallemia ichthyophaga</name>
    <dbReference type="NCBI Taxonomy" id="245174"/>
    <lineage>
        <taxon>Eukaryota</taxon>
        <taxon>Fungi</taxon>
        <taxon>Dikarya</taxon>
        <taxon>Basidiomycota</taxon>
        <taxon>Wallemiomycotina</taxon>
        <taxon>Wallemiomycetes</taxon>
        <taxon>Wallemiales</taxon>
        <taxon>Wallemiaceae</taxon>
        <taxon>Wallemia</taxon>
    </lineage>
</organism>
<gene>
    <name evidence="8" type="ORF">E3P86_03817</name>
    <name evidence="7" type="ORF">E3P90_03739</name>
</gene>
<dbReference type="GO" id="GO:0016020">
    <property type="term" value="C:membrane"/>
    <property type="evidence" value="ECO:0007669"/>
    <property type="project" value="UniProtKB-SubCell"/>
</dbReference>
<comment type="similarity">
    <text evidence="2">Belongs to the TMEM19 family.</text>
</comment>
<evidence type="ECO:0000256" key="4">
    <source>
        <dbReference type="ARBA" id="ARBA00022989"/>
    </source>
</evidence>
<keyword evidence="3 6" id="KW-0812">Transmembrane</keyword>
<evidence type="ECO:0000256" key="3">
    <source>
        <dbReference type="ARBA" id="ARBA00022692"/>
    </source>
</evidence>
<evidence type="ECO:0008006" key="11">
    <source>
        <dbReference type="Google" id="ProtNLM"/>
    </source>
</evidence>
<feature type="transmembrane region" description="Helical" evidence="6">
    <location>
        <begin position="378"/>
        <end position="397"/>
    </location>
</feature>
<dbReference type="Pfam" id="PF01940">
    <property type="entry name" value="DUF92"/>
    <property type="match status" value="2"/>
</dbReference>
<evidence type="ECO:0000313" key="10">
    <source>
        <dbReference type="Proteomes" id="UP000310689"/>
    </source>
</evidence>
<evidence type="ECO:0000256" key="5">
    <source>
        <dbReference type="ARBA" id="ARBA00023136"/>
    </source>
</evidence>
<dbReference type="EMBL" id="SPOF01000062">
    <property type="protein sequence ID" value="TIB08263.1"/>
    <property type="molecule type" value="Genomic_DNA"/>
</dbReference>
<dbReference type="EMBL" id="SPOI01000328">
    <property type="protein sequence ID" value="TIB28666.1"/>
    <property type="molecule type" value="Genomic_DNA"/>
</dbReference>
<comment type="caution">
    <text evidence="7">The sequence shown here is derived from an EMBL/GenBank/DDBJ whole genome shotgun (WGS) entry which is preliminary data.</text>
</comment>
<sequence length="398" mass="42547">MPVNQFLQASAHFHASHLAPVIAFFSASQNESTRLSHPQIQPRRDLIAILVASYLAYSGLKKRSLSLSGAISAFIVGYASLSSTICSFGVMLIVFYLSGSKATKVRLCIFLESSTQLNSNKVKHYVKAQLEDGHDSEKPGGVRNWLQVLANSYTGAICAIIYRVQHVIITPADITDTSECILHSSVYISSQTLLLMALGHYACCSADTLASELGILSGNFPRLVTNPSKTVPPGTNGGVSCECALLQCDNNSFDSAFGVVVSGAGGLLIGLTAVISLAIEDSSCFGQNFSFGQALISFTSAKLLLLSVFSGLFGSLLDSLIGATLQRTLLHKERGKILTDGSDPAFARMYDEARRSKSKETAEVKLISGFNLFSNTQVNFFSSLFTALLTAVIGNLLL</sequence>
<evidence type="ECO:0000313" key="8">
    <source>
        <dbReference type="EMBL" id="TIB28666.1"/>
    </source>
</evidence>
<accession>A0A4T0H1V0</accession>
<dbReference type="Proteomes" id="UP000306954">
    <property type="component" value="Unassembled WGS sequence"/>
</dbReference>
<proteinExistence type="inferred from homology"/>
<keyword evidence="4 6" id="KW-1133">Transmembrane helix</keyword>
<protein>
    <recommendedName>
        <fullName evidence="11">Transmembrane protein 19</fullName>
    </recommendedName>
</protein>
<evidence type="ECO:0000313" key="7">
    <source>
        <dbReference type="EMBL" id="TIB08263.1"/>
    </source>
</evidence>
<evidence type="ECO:0000313" key="9">
    <source>
        <dbReference type="Proteomes" id="UP000306954"/>
    </source>
</evidence>
<reference evidence="9 10" key="1">
    <citation type="submission" date="2019-03" db="EMBL/GenBank/DDBJ databases">
        <title>Sequencing 23 genomes of Wallemia ichthyophaga.</title>
        <authorList>
            <person name="Gostincar C."/>
        </authorList>
    </citation>
    <scope>NUCLEOTIDE SEQUENCE [LARGE SCALE GENOMIC DNA]</scope>
    <source>
        <strain evidence="8 10">EXF-6200</strain>
        <strain evidence="7 9">EXF-8621</strain>
    </source>
</reference>
<dbReference type="InterPro" id="IPR002794">
    <property type="entry name" value="DUF92_TMEM19"/>
</dbReference>
<dbReference type="AlphaFoldDB" id="A0A4T0H1V0"/>
<feature type="transmembrane region" description="Helical" evidence="6">
    <location>
        <begin position="72"/>
        <end position="97"/>
    </location>
</feature>
<name>A0A4T0H1V0_WALIC</name>
<evidence type="ECO:0000256" key="1">
    <source>
        <dbReference type="ARBA" id="ARBA00004141"/>
    </source>
</evidence>
<evidence type="ECO:0000256" key="6">
    <source>
        <dbReference type="SAM" id="Phobius"/>
    </source>
</evidence>
<dbReference type="PANTHER" id="PTHR13353:SF5">
    <property type="entry name" value="TRANSMEMBRANE PROTEIN 19"/>
    <property type="match status" value="1"/>
</dbReference>
<feature type="transmembrane region" description="Helical" evidence="6">
    <location>
        <begin position="256"/>
        <end position="279"/>
    </location>
</feature>
<dbReference type="Proteomes" id="UP000310689">
    <property type="component" value="Unassembled WGS sequence"/>
</dbReference>
<comment type="subcellular location">
    <subcellularLocation>
        <location evidence="1">Membrane</location>
        <topology evidence="1">Multi-pass membrane protein</topology>
    </subcellularLocation>
</comment>
<evidence type="ECO:0000256" key="2">
    <source>
        <dbReference type="ARBA" id="ARBA00009012"/>
    </source>
</evidence>
<keyword evidence="5 6" id="KW-0472">Membrane</keyword>
<feature type="transmembrane region" description="Helical" evidence="6">
    <location>
        <begin position="291"/>
        <end position="317"/>
    </location>
</feature>
<dbReference type="PANTHER" id="PTHR13353">
    <property type="entry name" value="TRANSMEMBRANE PROTEIN 19"/>
    <property type="match status" value="1"/>
</dbReference>